<protein>
    <submittedName>
        <fullName evidence="1">Uncharacterized protein</fullName>
    </submittedName>
</protein>
<reference evidence="1 2" key="1">
    <citation type="journal article" date="2024" name="BMC Genomics">
        <title>De novo assembly and annotation of Popillia japonica's genome with initial clues to its potential as an invasive pest.</title>
        <authorList>
            <person name="Cucini C."/>
            <person name="Boschi S."/>
            <person name="Funari R."/>
            <person name="Cardaioli E."/>
            <person name="Iannotti N."/>
            <person name="Marturano G."/>
            <person name="Paoli F."/>
            <person name="Bruttini M."/>
            <person name="Carapelli A."/>
            <person name="Frati F."/>
            <person name="Nardi F."/>
        </authorList>
    </citation>
    <scope>NUCLEOTIDE SEQUENCE [LARGE SCALE GENOMIC DNA]</scope>
    <source>
        <strain evidence="1">DMR45628</strain>
    </source>
</reference>
<proteinExistence type="predicted"/>
<dbReference type="Proteomes" id="UP001458880">
    <property type="component" value="Unassembled WGS sequence"/>
</dbReference>
<evidence type="ECO:0000313" key="1">
    <source>
        <dbReference type="EMBL" id="KAK9732380.1"/>
    </source>
</evidence>
<dbReference type="AlphaFoldDB" id="A0AAW1LGU4"/>
<comment type="caution">
    <text evidence="1">The sequence shown here is derived from an EMBL/GenBank/DDBJ whole genome shotgun (WGS) entry which is preliminary data.</text>
</comment>
<evidence type="ECO:0000313" key="2">
    <source>
        <dbReference type="Proteomes" id="UP001458880"/>
    </source>
</evidence>
<sequence>MSTEFNVNSDVVDLVNEIIAENGFGKETKITYAIGSQTGDGFLSRNIAVTISDDEKVLDLFLKYVSFALKDQNPELYQKLISIDEITTEDIDNQAWDDASKINIDNHRRY</sequence>
<gene>
    <name evidence="1" type="ORF">QE152_g12834</name>
</gene>
<organism evidence="1 2">
    <name type="scientific">Popillia japonica</name>
    <name type="common">Japanese beetle</name>
    <dbReference type="NCBI Taxonomy" id="7064"/>
    <lineage>
        <taxon>Eukaryota</taxon>
        <taxon>Metazoa</taxon>
        <taxon>Ecdysozoa</taxon>
        <taxon>Arthropoda</taxon>
        <taxon>Hexapoda</taxon>
        <taxon>Insecta</taxon>
        <taxon>Pterygota</taxon>
        <taxon>Neoptera</taxon>
        <taxon>Endopterygota</taxon>
        <taxon>Coleoptera</taxon>
        <taxon>Polyphaga</taxon>
        <taxon>Scarabaeiformia</taxon>
        <taxon>Scarabaeidae</taxon>
        <taxon>Rutelinae</taxon>
        <taxon>Popillia</taxon>
    </lineage>
</organism>
<name>A0AAW1LGU4_POPJA</name>
<accession>A0AAW1LGU4</accession>
<keyword evidence="2" id="KW-1185">Reference proteome</keyword>
<dbReference type="EMBL" id="JASPKY010000119">
    <property type="protein sequence ID" value="KAK9732380.1"/>
    <property type="molecule type" value="Genomic_DNA"/>
</dbReference>